<dbReference type="EMBL" id="UINC01163935">
    <property type="protein sequence ID" value="SVD64512.1"/>
    <property type="molecule type" value="Genomic_DNA"/>
</dbReference>
<feature type="non-terminal residue" evidence="9">
    <location>
        <position position="157"/>
    </location>
</feature>
<dbReference type="FunFam" id="3.30.1330.50:FF:000001">
    <property type="entry name" value="2-C-methyl-D-erythritol 2,4-cyclodiphosphate synthase"/>
    <property type="match status" value="1"/>
</dbReference>
<evidence type="ECO:0000256" key="5">
    <source>
        <dbReference type="ARBA" id="ARBA00022723"/>
    </source>
</evidence>
<comment type="catalytic activity">
    <reaction evidence="1">
        <text>4-CDP-2-C-methyl-D-erythritol 2-phosphate = 2-C-methyl-D-erythritol 2,4-cyclic diphosphate + CMP</text>
        <dbReference type="Rhea" id="RHEA:23864"/>
        <dbReference type="ChEBI" id="CHEBI:57919"/>
        <dbReference type="ChEBI" id="CHEBI:58483"/>
        <dbReference type="ChEBI" id="CHEBI:60377"/>
        <dbReference type="EC" id="4.6.1.12"/>
    </reaction>
</comment>
<evidence type="ECO:0000256" key="2">
    <source>
        <dbReference type="ARBA" id="ARBA00001968"/>
    </source>
</evidence>
<dbReference type="PANTHER" id="PTHR43181:SF1">
    <property type="entry name" value="2-C-METHYL-D-ERYTHRITOL 2,4-CYCLODIPHOSPHATE SYNTHASE, CHLOROPLASTIC"/>
    <property type="match status" value="1"/>
</dbReference>
<reference evidence="9" key="1">
    <citation type="submission" date="2018-05" db="EMBL/GenBank/DDBJ databases">
        <authorList>
            <person name="Lanie J.A."/>
            <person name="Ng W.-L."/>
            <person name="Kazmierczak K.M."/>
            <person name="Andrzejewski T.M."/>
            <person name="Davidsen T.M."/>
            <person name="Wayne K.J."/>
            <person name="Tettelin H."/>
            <person name="Glass J.I."/>
            <person name="Rusch D."/>
            <person name="Podicherti R."/>
            <person name="Tsui H.-C.T."/>
            <person name="Winkler M.E."/>
        </authorList>
    </citation>
    <scope>NUCLEOTIDE SEQUENCE</scope>
</reference>
<dbReference type="PROSITE" id="PS01350">
    <property type="entry name" value="ISPF"/>
    <property type="match status" value="1"/>
</dbReference>
<keyword evidence="6" id="KW-0414">Isoprene biosynthesis</keyword>
<name>A0A382X099_9ZZZZ</name>
<dbReference type="EC" id="4.6.1.12" evidence="4"/>
<dbReference type="NCBIfam" id="TIGR00151">
    <property type="entry name" value="ispF"/>
    <property type="match status" value="1"/>
</dbReference>
<dbReference type="PANTHER" id="PTHR43181">
    <property type="entry name" value="2-C-METHYL-D-ERYTHRITOL 2,4-CYCLODIPHOSPHATE SYNTHASE, CHLOROPLASTIC"/>
    <property type="match status" value="1"/>
</dbReference>
<comment type="pathway">
    <text evidence="3">Isoprenoid biosynthesis; isopentenyl diphosphate biosynthesis via DXP pathway; isopentenyl diphosphate from 1-deoxy-D-xylulose 5-phosphate: step 4/6.</text>
</comment>
<sequence>MRIGHGYDTHRLVEGGPLVLGGVTISYSKGLDGHSDADVVIHAVCDALLGAMGLGDIGVHFPNTDMKLKDIDSRVLLKQIFDLMKENKFIIGNLDITILAQEPKMVDYIPMMKENFACDLNSSISLINIKATTTEGMGFIGRAEGIAAHAVVLLSSN</sequence>
<comment type="cofactor">
    <cofactor evidence="2">
        <name>a divalent metal cation</name>
        <dbReference type="ChEBI" id="CHEBI:60240"/>
    </cofactor>
</comment>
<feature type="domain" description="2-C-methyl-D-erythritol 2,4-cyclodiphosphate synthase" evidence="8">
    <location>
        <begin position="1"/>
        <end position="154"/>
    </location>
</feature>
<evidence type="ECO:0000256" key="6">
    <source>
        <dbReference type="ARBA" id="ARBA00023229"/>
    </source>
</evidence>
<evidence type="ECO:0000256" key="7">
    <source>
        <dbReference type="ARBA" id="ARBA00023239"/>
    </source>
</evidence>
<dbReference type="InterPro" id="IPR020555">
    <property type="entry name" value="MECDP_synthase_CS"/>
</dbReference>
<dbReference type="SUPFAM" id="SSF69765">
    <property type="entry name" value="IpsF-like"/>
    <property type="match status" value="1"/>
</dbReference>
<evidence type="ECO:0000256" key="3">
    <source>
        <dbReference type="ARBA" id="ARBA00004709"/>
    </source>
</evidence>
<dbReference type="GO" id="GO:0019288">
    <property type="term" value="P:isopentenyl diphosphate biosynthetic process, methylerythritol 4-phosphate pathway"/>
    <property type="evidence" value="ECO:0007669"/>
    <property type="project" value="UniProtKB-UniPathway"/>
</dbReference>
<dbReference type="HAMAP" id="MF_00107">
    <property type="entry name" value="IspF"/>
    <property type="match status" value="1"/>
</dbReference>
<evidence type="ECO:0000313" key="9">
    <source>
        <dbReference type="EMBL" id="SVD64512.1"/>
    </source>
</evidence>
<protein>
    <recommendedName>
        <fullName evidence="4">2-C-methyl-D-erythritol 2,4-cyclodiphosphate synthase</fullName>
        <ecNumber evidence="4">4.6.1.12</ecNumber>
    </recommendedName>
</protein>
<dbReference type="AlphaFoldDB" id="A0A382X099"/>
<dbReference type="Gene3D" id="3.30.1330.50">
    <property type="entry name" value="2-C-methyl-D-erythritol 2,4-cyclodiphosphate synthase"/>
    <property type="match status" value="1"/>
</dbReference>
<dbReference type="GO" id="GO:0016114">
    <property type="term" value="P:terpenoid biosynthetic process"/>
    <property type="evidence" value="ECO:0007669"/>
    <property type="project" value="InterPro"/>
</dbReference>
<evidence type="ECO:0000256" key="1">
    <source>
        <dbReference type="ARBA" id="ARBA00000200"/>
    </source>
</evidence>
<evidence type="ECO:0000256" key="4">
    <source>
        <dbReference type="ARBA" id="ARBA00012579"/>
    </source>
</evidence>
<dbReference type="UniPathway" id="UPA00056">
    <property type="reaction ID" value="UER00095"/>
</dbReference>
<dbReference type="Pfam" id="PF02542">
    <property type="entry name" value="YgbB"/>
    <property type="match status" value="1"/>
</dbReference>
<dbReference type="CDD" id="cd00554">
    <property type="entry name" value="MECDP_synthase"/>
    <property type="match status" value="1"/>
</dbReference>
<gene>
    <name evidence="9" type="ORF">METZ01_LOCUS417366</name>
</gene>
<organism evidence="9">
    <name type="scientific">marine metagenome</name>
    <dbReference type="NCBI Taxonomy" id="408172"/>
    <lineage>
        <taxon>unclassified sequences</taxon>
        <taxon>metagenomes</taxon>
        <taxon>ecological metagenomes</taxon>
    </lineage>
</organism>
<dbReference type="GO" id="GO:0008685">
    <property type="term" value="F:2-C-methyl-D-erythritol 2,4-cyclodiphosphate synthase activity"/>
    <property type="evidence" value="ECO:0007669"/>
    <property type="project" value="UniProtKB-EC"/>
</dbReference>
<dbReference type="InterPro" id="IPR036571">
    <property type="entry name" value="MECDP_synthase_sf"/>
</dbReference>
<proteinExistence type="inferred from homology"/>
<keyword evidence="7" id="KW-0456">Lyase</keyword>
<accession>A0A382X099</accession>
<keyword evidence="5" id="KW-0479">Metal-binding</keyword>
<dbReference type="GO" id="GO:0046872">
    <property type="term" value="F:metal ion binding"/>
    <property type="evidence" value="ECO:0007669"/>
    <property type="project" value="UniProtKB-KW"/>
</dbReference>
<evidence type="ECO:0000259" key="8">
    <source>
        <dbReference type="Pfam" id="PF02542"/>
    </source>
</evidence>
<dbReference type="InterPro" id="IPR003526">
    <property type="entry name" value="MECDP_synthase"/>
</dbReference>